<dbReference type="EMBL" id="CP066558">
    <property type="protein sequence ID" value="QQF81902.1"/>
    <property type="molecule type" value="Genomic_DNA"/>
</dbReference>
<feature type="binding site" evidence="6 8">
    <location>
        <begin position="98"/>
        <end position="100"/>
    </location>
    <ligand>
        <name>substrate</name>
    </ligand>
</feature>
<dbReference type="HAMAP" id="MF_01558">
    <property type="entry name" value="Cyt_deam"/>
    <property type="match status" value="1"/>
</dbReference>
<dbReference type="GO" id="GO:0072527">
    <property type="term" value="P:pyrimidine-containing compound metabolic process"/>
    <property type="evidence" value="ECO:0007669"/>
    <property type="project" value="UniProtKB-ARBA"/>
</dbReference>
<dbReference type="PANTHER" id="PTHR11644">
    <property type="entry name" value="CYTIDINE DEAMINASE"/>
    <property type="match status" value="1"/>
</dbReference>
<evidence type="ECO:0000256" key="2">
    <source>
        <dbReference type="ARBA" id="ARBA00011738"/>
    </source>
</evidence>
<feature type="domain" description="CMP/dCMP-type deaminase" evidence="10">
    <location>
        <begin position="57"/>
        <end position="172"/>
    </location>
</feature>
<dbReference type="Proteomes" id="UP000595373">
    <property type="component" value="Chromosome"/>
</dbReference>
<organism evidence="11 12">
    <name type="scientific">Histophilus somni</name>
    <name type="common">Haemophilus somnus</name>
    <dbReference type="NCBI Taxonomy" id="731"/>
    <lineage>
        <taxon>Bacteria</taxon>
        <taxon>Pseudomonadati</taxon>
        <taxon>Pseudomonadota</taxon>
        <taxon>Gammaproteobacteria</taxon>
        <taxon>Pasteurellales</taxon>
        <taxon>Pasteurellaceae</taxon>
        <taxon>Histophilus</taxon>
    </lineage>
</organism>
<evidence type="ECO:0000256" key="3">
    <source>
        <dbReference type="ARBA" id="ARBA00022723"/>
    </source>
</evidence>
<dbReference type="PIRSF" id="PIRSF006334">
    <property type="entry name" value="Cdd_plus_pseudo"/>
    <property type="match status" value="1"/>
</dbReference>
<evidence type="ECO:0000256" key="4">
    <source>
        <dbReference type="ARBA" id="ARBA00022801"/>
    </source>
</evidence>
<evidence type="ECO:0000313" key="11">
    <source>
        <dbReference type="EMBL" id="QQF81902.1"/>
    </source>
</evidence>
<dbReference type="PROSITE" id="PS00903">
    <property type="entry name" value="CYT_DCMP_DEAMINASES_1"/>
    <property type="match status" value="1"/>
</dbReference>
<dbReference type="GO" id="GO:0042802">
    <property type="term" value="F:identical protein binding"/>
    <property type="evidence" value="ECO:0007669"/>
    <property type="project" value="UniProtKB-ARBA"/>
</dbReference>
<feature type="binding site" evidence="6 9">
    <location>
        <position position="111"/>
    </location>
    <ligand>
        <name>Zn(2+)</name>
        <dbReference type="ChEBI" id="CHEBI:29105"/>
        <note>catalytic</note>
    </ligand>
</feature>
<dbReference type="NCBIfam" id="TIGR01355">
    <property type="entry name" value="cyt_deam_dimer"/>
    <property type="match status" value="1"/>
</dbReference>
<dbReference type="FunFam" id="3.40.140.10:FF:000007">
    <property type="entry name" value="Cytidine deaminase"/>
    <property type="match status" value="1"/>
</dbReference>
<dbReference type="InterPro" id="IPR013171">
    <property type="entry name" value="Cyd/dCyd_deaminase_Zn-bd"/>
</dbReference>
<dbReference type="PANTHER" id="PTHR11644:SF2">
    <property type="entry name" value="CYTIDINE DEAMINASE"/>
    <property type="match status" value="1"/>
</dbReference>
<evidence type="ECO:0000256" key="8">
    <source>
        <dbReference type="PIRSR" id="PIRSR006334-2"/>
    </source>
</evidence>
<evidence type="ECO:0000259" key="10">
    <source>
        <dbReference type="PROSITE" id="PS51747"/>
    </source>
</evidence>
<dbReference type="Pfam" id="PF08211">
    <property type="entry name" value="dCMP_cyt_deam_2"/>
    <property type="match status" value="1"/>
</dbReference>
<comment type="similarity">
    <text evidence="1 6">Belongs to the cytidine and deoxycytidylate deaminase family.</text>
</comment>
<dbReference type="PROSITE" id="PS51747">
    <property type="entry name" value="CYT_DCMP_DEAMINASES_2"/>
    <property type="match status" value="2"/>
</dbReference>
<dbReference type="GO" id="GO:0005829">
    <property type="term" value="C:cytosol"/>
    <property type="evidence" value="ECO:0007669"/>
    <property type="project" value="TreeGrafter"/>
</dbReference>
<keyword evidence="12" id="KW-1185">Reference proteome</keyword>
<evidence type="ECO:0000256" key="7">
    <source>
        <dbReference type="PIRSR" id="PIRSR006334-1"/>
    </source>
</evidence>
<comment type="cofactor">
    <cofactor evidence="6 9">
        <name>Zn(2+)</name>
        <dbReference type="ChEBI" id="CHEBI:29105"/>
    </cofactor>
    <text evidence="6 9">Binds 1 zinc ion.</text>
</comment>
<evidence type="ECO:0000313" key="12">
    <source>
        <dbReference type="Proteomes" id="UP000595373"/>
    </source>
</evidence>
<comment type="subunit">
    <text evidence="2 6">Homodimer.</text>
</comment>
<dbReference type="InterPro" id="IPR002125">
    <property type="entry name" value="CMP_dCMP_dom"/>
</dbReference>
<dbReference type="InterPro" id="IPR016192">
    <property type="entry name" value="APOBEC/CMP_deaminase_Zn-bd"/>
</dbReference>
<dbReference type="EC" id="3.5.4.5" evidence="6"/>
<dbReference type="InterPro" id="IPR006263">
    <property type="entry name" value="Cyt_deam_dimer"/>
</dbReference>
<reference evidence="11 12" key="1">
    <citation type="submission" date="2020-12" db="EMBL/GenBank/DDBJ databases">
        <title>ASc-MMNZ-VFA-070.</title>
        <authorList>
            <person name="Schryvers A."/>
            <person name="Mostafa Nazari M."/>
            <person name="Farshchi Andisi V."/>
            <person name="Timsit E."/>
            <person name="Walter Morck D."/>
        </authorList>
    </citation>
    <scope>NUCLEOTIDE SEQUENCE [LARGE SCALE GENOMIC DNA]</scope>
    <source>
        <strain evidence="11 12">ASc-MMNZ-VFA-070</strain>
    </source>
</reference>
<dbReference type="Pfam" id="PF00383">
    <property type="entry name" value="dCMP_cyt_deam_1"/>
    <property type="match status" value="1"/>
</dbReference>
<evidence type="ECO:0000256" key="1">
    <source>
        <dbReference type="ARBA" id="ARBA00006576"/>
    </source>
</evidence>
<dbReference type="Gene3D" id="3.40.140.10">
    <property type="entry name" value="Cytidine Deaminase, domain 2"/>
    <property type="match status" value="2"/>
</dbReference>
<dbReference type="GO" id="GO:0004126">
    <property type="term" value="F:cytidine deaminase activity"/>
    <property type="evidence" value="ECO:0007669"/>
    <property type="project" value="UniProtKB-UniRule"/>
</dbReference>
<keyword evidence="3 6" id="KW-0479">Metal-binding</keyword>
<dbReference type="GO" id="GO:0055086">
    <property type="term" value="P:nucleobase-containing small molecule metabolic process"/>
    <property type="evidence" value="ECO:0007669"/>
    <property type="project" value="UniProtKB-ARBA"/>
</dbReference>
<evidence type="ECO:0000256" key="6">
    <source>
        <dbReference type="HAMAP-Rule" id="MF_01558"/>
    </source>
</evidence>
<comment type="catalytic activity">
    <reaction evidence="6">
        <text>cytidine + H2O + H(+) = uridine + NH4(+)</text>
        <dbReference type="Rhea" id="RHEA:16069"/>
        <dbReference type="ChEBI" id="CHEBI:15377"/>
        <dbReference type="ChEBI" id="CHEBI:15378"/>
        <dbReference type="ChEBI" id="CHEBI:16704"/>
        <dbReference type="ChEBI" id="CHEBI:17562"/>
        <dbReference type="ChEBI" id="CHEBI:28938"/>
        <dbReference type="EC" id="3.5.4.5"/>
    </reaction>
</comment>
<feature type="binding site" evidence="6 9">
    <location>
        <position position="138"/>
    </location>
    <ligand>
        <name>Zn(2+)</name>
        <dbReference type="ChEBI" id="CHEBI:29105"/>
        <note>catalytic</note>
    </ligand>
</feature>
<dbReference type="OrthoDB" id="9795347at2"/>
<keyword evidence="5 6" id="KW-0862">Zinc</keyword>
<dbReference type="InterPro" id="IPR050202">
    <property type="entry name" value="Cyt/Deoxycyt_deaminase"/>
</dbReference>
<comment type="function">
    <text evidence="6">This enzyme scavenges exogenous and endogenous cytidine and 2'-deoxycytidine for UMP synthesis.</text>
</comment>
<proteinExistence type="inferred from homology"/>
<keyword evidence="4 6" id="KW-0378">Hydrolase</keyword>
<protein>
    <recommendedName>
        <fullName evidence="6">Cytidine deaminase</fullName>
        <ecNumber evidence="6">3.5.4.5</ecNumber>
    </recommendedName>
    <alternativeName>
        <fullName evidence="6">Cytidine aminohydrolase</fullName>
        <shortName evidence="6">CDA</shortName>
    </alternativeName>
</protein>
<accession>A0A9Q6Z001</accession>
<evidence type="ECO:0000256" key="9">
    <source>
        <dbReference type="PIRSR" id="PIRSR006334-3"/>
    </source>
</evidence>
<feature type="active site" description="Proton donor" evidence="6 7">
    <location>
        <position position="113"/>
    </location>
</feature>
<feature type="domain" description="CMP/dCMP-type deaminase" evidence="10">
    <location>
        <begin position="196"/>
        <end position="303"/>
    </location>
</feature>
<dbReference type="SUPFAM" id="SSF53927">
    <property type="entry name" value="Cytidine deaminase-like"/>
    <property type="match status" value="2"/>
</dbReference>
<dbReference type="GO" id="GO:0008270">
    <property type="term" value="F:zinc ion binding"/>
    <property type="evidence" value="ECO:0007669"/>
    <property type="project" value="UniProtKB-UniRule"/>
</dbReference>
<dbReference type="AlphaFoldDB" id="A0A9Q6Z001"/>
<dbReference type="CDD" id="cd01283">
    <property type="entry name" value="cytidine_deaminase"/>
    <property type="match status" value="2"/>
</dbReference>
<evidence type="ECO:0000256" key="5">
    <source>
        <dbReference type="ARBA" id="ARBA00022833"/>
    </source>
</evidence>
<sequence length="303" mass="34370">MTHHSLKHISDRIKQALNQIENRKLAQDLWYILGERNFQGFLPAFTVNHFCEKYHMTDKELALILLPVSACYANPTISHFSVGAIAKGESGSFYFGANQEFCTTNIQQTVHAEQSAISHAWMRRESKITEITVNYTPCGHCRQFMNELNSAETLRIHLPHSQDNLLHHYLPDAFGPHNLQIDNRLFDKKAHNLFLITEDPLIQAALDAANQSHAPYSKTYSGIALQLQDQQIFQGSYAENAAFNPSLPPLQTALNYLILDGNEVENIARAVLVEQPFRLSYRGMTEELLAYLGDIPLDYIQVS</sequence>
<dbReference type="InterPro" id="IPR020797">
    <property type="entry name" value="Cytidine_deaminase_bacteria"/>
</dbReference>
<name>A0A9Q6Z001_HISSO</name>
<comment type="catalytic activity">
    <reaction evidence="6">
        <text>2'-deoxycytidine + H2O + H(+) = 2'-deoxyuridine + NH4(+)</text>
        <dbReference type="Rhea" id="RHEA:13433"/>
        <dbReference type="ChEBI" id="CHEBI:15377"/>
        <dbReference type="ChEBI" id="CHEBI:15378"/>
        <dbReference type="ChEBI" id="CHEBI:15698"/>
        <dbReference type="ChEBI" id="CHEBI:16450"/>
        <dbReference type="ChEBI" id="CHEBI:28938"/>
        <dbReference type="EC" id="3.5.4.5"/>
    </reaction>
</comment>
<feature type="binding site" evidence="6 9">
    <location>
        <position position="141"/>
    </location>
    <ligand>
        <name>Zn(2+)</name>
        <dbReference type="ChEBI" id="CHEBI:29105"/>
        <note>catalytic</note>
    </ligand>
</feature>
<dbReference type="InterPro" id="IPR016193">
    <property type="entry name" value="Cytidine_deaminase-like"/>
</dbReference>
<dbReference type="NCBIfam" id="NF006537">
    <property type="entry name" value="PRK09027.1"/>
    <property type="match status" value="1"/>
</dbReference>
<dbReference type="RefSeq" id="WP_075294168.1">
    <property type="nucleotide sequence ID" value="NZ_CP018802.1"/>
</dbReference>
<gene>
    <name evidence="6 11" type="primary">cdd</name>
    <name evidence="11" type="ORF">JFL49_07485</name>
</gene>